<comment type="caution">
    <text evidence="2">The sequence shown here is derived from an EMBL/GenBank/DDBJ whole genome shotgun (WGS) entry which is preliminary data.</text>
</comment>
<protein>
    <submittedName>
        <fullName evidence="2">Uncharacterized protein</fullName>
    </submittedName>
</protein>
<dbReference type="EMBL" id="JPOS01000018">
    <property type="protein sequence ID" value="KGE88742.1"/>
    <property type="molecule type" value="Genomic_DNA"/>
</dbReference>
<name>A0A098SCG9_9BACT</name>
<accession>A0A098SCG9</accession>
<evidence type="ECO:0000313" key="2">
    <source>
        <dbReference type="EMBL" id="KGE88742.1"/>
    </source>
</evidence>
<dbReference type="OrthoDB" id="9834076at2"/>
<dbReference type="Proteomes" id="UP000029736">
    <property type="component" value="Unassembled WGS sequence"/>
</dbReference>
<dbReference type="RefSeq" id="WP_044218627.1">
    <property type="nucleotide sequence ID" value="NZ_JBKAGJ010000018.1"/>
</dbReference>
<feature type="signal peptide" evidence="1">
    <location>
        <begin position="1"/>
        <end position="20"/>
    </location>
</feature>
<dbReference type="STRING" id="1524460.IX84_08810"/>
<evidence type="ECO:0000313" key="3">
    <source>
        <dbReference type="Proteomes" id="UP000029736"/>
    </source>
</evidence>
<keyword evidence="1" id="KW-0732">Signal</keyword>
<proteinExistence type="predicted"/>
<gene>
    <name evidence="2" type="ORF">IX84_08810</name>
</gene>
<keyword evidence="3" id="KW-1185">Reference proteome</keyword>
<sequence length="226" mass="25928">MLSRLTLLLALLAFGIVAYAQDTTAVPVSAPVAAIKDLRNGTLIIRLPSNQRKMTALQDALENDDNTNRRAKWLEKELAATREETRTFNNNMYRAFRESYDFSDIRFTYDYFTPELKAGNFQGHLLNADLEPDASITLAQKPAFILSFGRTNKDYSDGVEAMVILGEQLKSPPPPFPYYQRLNDFQKFWGSIFPREDQDEFDALRLVGKLNEKLYKYFYRNAGPTD</sequence>
<reference evidence="2 3" key="1">
    <citation type="journal article" date="2014" name="Int. J. Syst. Evol. Microbiol.">
        <title>Phaeodactylibacter xiamenensis gen. nov., sp. nov., a member of the family Saprospiraceae isolated from the marine alga Phaeodactylum tricornutum.</title>
        <authorList>
            <person name="Chen Z.Jr."/>
            <person name="Lei X."/>
            <person name="Lai Q."/>
            <person name="Li Y."/>
            <person name="Zhang B."/>
            <person name="Zhang J."/>
            <person name="Zhang H."/>
            <person name="Yang L."/>
            <person name="Zheng W."/>
            <person name="Tian Y."/>
            <person name="Yu Z."/>
            <person name="Xu H.Jr."/>
            <person name="Zheng T."/>
        </authorList>
    </citation>
    <scope>NUCLEOTIDE SEQUENCE [LARGE SCALE GENOMIC DNA]</scope>
    <source>
        <strain evidence="2 3">KD52</strain>
    </source>
</reference>
<evidence type="ECO:0000256" key="1">
    <source>
        <dbReference type="SAM" id="SignalP"/>
    </source>
</evidence>
<organism evidence="2 3">
    <name type="scientific">Phaeodactylibacter xiamenensis</name>
    <dbReference type="NCBI Taxonomy" id="1524460"/>
    <lineage>
        <taxon>Bacteria</taxon>
        <taxon>Pseudomonadati</taxon>
        <taxon>Bacteroidota</taxon>
        <taxon>Saprospiria</taxon>
        <taxon>Saprospirales</taxon>
        <taxon>Haliscomenobacteraceae</taxon>
        <taxon>Phaeodactylibacter</taxon>
    </lineage>
</organism>
<feature type="chain" id="PRO_5001948160" evidence="1">
    <location>
        <begin position="21"/>
        <end position="226"/>
    </location>
</feature>
<dbReference type="AlphaFoldDB" id="A0A098SCG9"/>